<dbReference type="InterPro" id="IPR014729">
    <property type="entry name" value="Rossmann-like_a/b/a_fold"/>
</dbReference>
<evidence type="ECO:0000256" key="5">
    <source>
        <dbReference type="ARBA" id="ARBA00022840"/>
    </source>
</evidence>
<feature type="binding site" evidence="7">
    <location>
        <position position="49"/>
    </location>
    <ligand>
        <name>L-glutamate</name>
        <dbReference type="ChEBI" id="CHEBI:29985"/>
    </ligand>
</feature>
<dbReference type="SUPFAM" id="SSF52374">
    <property type="entry name" value="Nucleotidylyl transferase"/>
    <property type="match status" value="1"/>
</dbReference>
<dbReference type="Gene3D" id="3.40.50.620">
    <property type="entry name" value="HUPs"/>
    <property type="match status" value="1"/>
</dbReference>
<proteinExistence type="inferred from homology"/>
<dbReference type="InterPro" id="IPR000924">
    <property type="entry name" value="Glu/Gln-tRNA-synth"/>
</dbReference>
<evidence type="ECO:0000256" key="1">
    <source>
        <dbReference type="ARBA" id="ARBA00022598"/>
    </source>
</evidence>
<feature type="binding site" evidence="7">
    <location>
        <position position="183"/>
    </location>
    <ligand>
        <name>L-glutamate</name>
        <dbReference type="ChEBI" id="CHEBI:29985"/>
    </ligand>
</feature>
<dbReference type="NCBIfam" id="TIGR03838">
    <property type="entry name" value="queuosine_YadB"/>
    <property type="match status" value="1"/>
</dbReference>
<comment type="caution">
    <text evidence="10">The sequence shown here is derived from an EMBL/GenBank/DDBJ whole genome shotgun (WGS) entry which is preliminary data.</text>
</comment>
<name>A0AAE3KG34_9GAMM</name>
<sequence length="308" mass="33759">MPEQLPPTSYCGRFAPSPTGPLHFGSLVAALASFLEARRQGGRWLLRIDDIDPPREQPGAADDIQRTLEAFGLQWDGPVLYQSRRRELHEQALTVLADRGMAFDCGCTRRDIAERARQGPNGLIYPGTCRNGLPPGREPRALRVPVDDVLISFEDALQGPQRCELAQAIGDFIVRRADGCIAYHLAAAVDDGDAVISHVVRGADLLWCTPPQLYLMQLLGLRPPHYMHLPVAVNAEGQKLSKQSHAAPLDARHASRSLHAALVFLRQQPPAELIAATPSTLLGWALEHWNPDALRGVQQLPAIDSITD</sequence>
<evidence type="ECO:0000313" key="10">
    <source>
        <dbReference type="EMBL" id="MCP1674767.1"/>
    </source>
</evidence>
<feature type="short sequence motif" description="'KMSKS' region" evidence="7">
    <location>
        <begin position="239"/>
        <end position="243"/>
    </location>
</feature>
<dbReference type="AlphaFoldDB" id="A0AAE3KG34"/>
<dbReference type="EMBL" id="JALJXV010000004">
    <property type="protein sequence ID" value="MCP1674767.1"/>
    <property type="molecule type" value="Genomic_DNA"/>
</dbReference>
<feature type="domain" description="Glutamyl/glutaminyl-tRNA synthetase class Ib catalytic" evidence="9">
    <location>
        <begin position="13"/>
        <end position="246"/>
    </location>
</feature>
<evidence type="ECO:0000256" key="7">
    <source>
        <dbReference type="HAMAP-Rule" id="MF_01428"/>
    </source>
</evidence>
<feature type="binding site" evidence="7">
    <location>
        <position position="105"/>
    </location>
    <ligand>
        <name>Zn(2+)</name>
        <dbReference type="ChEBI" id="CHEBI:29105"/>
    </ligand>
</feature>
<comment type="cofactor">
    <cofactor evidence="7">
        <name>Zn(2+)</name>
        <dbReference type="ChEBI" id="CHEBI:29105"/>
    </cofactor>
    <text evidence="7">Binds 1 zinc ion per subunit.</text>
</comment>
<dbReference type="GO" id="GO:0008270">
    <property type="term" value="F:zinc ion binding"/>
    <property type="evidence" value="ECO:0007669"/>
    <property type="project" value="UniProtKB-UniRule"/>
</dbReference>
<feature type="binding site" evidence="7">
    <location>
        <position position="201"/>
    </location>
    <ligand>
        <name>L-glutamate</name>
        <dbReference type="ChEBI" id="CHEBI:29985"/>
    </ligand>
</feature>
<keyword evidence="6 7" id="KW-0030">Aminoacyl-tRNA synthetase</keyword>
<dbReference type="PANTHER" id="PTHR43311">
    <property type="entry name" value="GLUTAMATE--TRNA LIGASE"/>
    <property type="match status" value="1"/>
</dbReference>
<keyword evidence="1 7" id="KW-0436">Ligase</keyword>
<evidence type="ECO:0000256" key="4">
    <source>
        <dbReference type="ARBA" id="ARBA00022833"/>
    </source>
</evidence>
<comment type="similarity">
    <text evidence="7">Belongs to the class-I aminoacyl-tRNA synthetase family. GluQ subfamily.</text>
</comment>
<organism evidence="10 11">
    <name type="scientific">Natronocella acetinitrilica</name>
    <dbReference type="NCBI Taxonomy" id="414046"/>
    <lineage>
        <taxon>Bacteria</taxon>
        <taxon>Pseudomonadati</taxon>
        <taxon>Pseudomonadota</taxon>
        <taxon>Gammaproteobacteria</taxon>
        <taxon>Chromatiales</taxon>
        <taxon>Ectothiorhodospiraceae</taxon>
        <taxon>Natronocella</taxon>
    </lineage>
</organism>
<accession>A0AAE3KG34</accession>
<dbReference type="EC" id="6.1.1.-" evidence="7"/>
<evidence type="ECO:0000259" key="9">
    <source>
        <dbReference type="Pfam" id="PF00749"/>
    </source>
</evidence>
<feature type="binding site" evidence="7">
    <location>
        <begin position="13"/>
        <end position="17"/>
    </location>
    <ligand>
        <name>L-glutamate</name>
        <dbReference type="ChEBI" id="CHEBI:29985"/>
    </ligand>
</feature>
<evidence type="ECO:0000256" key="6">
    <source>
        <dbReference type="ARBA" id="ARBA00023146"/>
    </source>
</evidence>
<dbReference type="InterPro" id="IPR049940">
    <property type="entry name" value="GluQ/Sye"/>
</dbReference>
<feature type="short sequence motif" description="'HIGH' region" evidence="7">
    <location>
        <begin position="16"/>
        <end position="26"/>
    </location>
</feature>
<dbReference type="PANTHER" id="PTHR43311:SF1">
    <property type="entry name" value="GLUTAMYL-Q TRNA(ASP) SYNTHETASE"/>
    <property type="match status" value="1"/>
</dbReference>
<dbReference type="InterPro" id="IPR022380">
    <property type="entry name" value="Glu-Q_tRNA(Asp)_Synthase"/>
</dbReference>
<keyword evidence="8" id="KW-0648">Protein biosynthesis</keyword>
<dbReference type="InterPro" id="IPR020058">
    <property type="entry name" value="Glu/Gln-tRNA-synth_Ib_cat-dom"/>
</dbReference>
<dbReference type="HAMAP" id="MF_01428">
    <property type="entry name" value="Glu_Q_tRNA_synth"/>
    <property type="match status" value="1"/>
</dbReference>
<gene>
    <name evidence="7" type="primary">gluQ</name>
    <name evidence="10" type="ORF">J2T57_001905</name>
</gene>
<dbReference type="RefSeq" id="WP_253477144.1">
    <property type="nucleotide sequence ID" value="NZ_JALJXV010000004.1"/>
</dbReference>
<feature type="binding site" evidence="7">
    <location>
        <position position="242"/>
    </location>
    <ligand>
        <name>ATP</name>
        <dbReference type="ChEBI" id="CHEBI:30616"/>
    </ligand>
</feature>
<evidence type="ECO:0000256" key="8">
    <source>
        <dbReference type="RuleBase" id="RU363037"/>
    </source>
</evidence>
<reference evidence="10" key="1">
    <citation type="submission" date="2022-03" db="EMBL/GenBank/DDBJ databases">
        <title>Genomic Encyclopedia of Type Strains, Phase III (KMG-III): the genomes of soil and plant-associated and newly described type strains.</title>
        <authorList>
            <person name="Whitman W."/>
        </authorList>
    </citation>
    <scope>NUCLEOTIDE SEQUENCE</scope>
    <source>
        <strain evidence="10">ANL 6-2</strain>
    </source>
</reference>
<keyword evidence="2 7" id="KW-0479">Metal-binding</keyword>
<feature type="binding site" evidence="7">
    <location>
        <position position="125"/>
    </location>
    <ligand>
        <name>Zn(2+)</name>
        <dbReference type="ChEBI" id="CHEBI:29105"/>
    </ligand>
</feature>
<dbReference type="GO" id="GO:0006424">
    <property type="term" value="P:glutamyl-tRNA aminoacylation"/>
    <property type="evidence" value="ECO:0007669"/>
    <property type="project" value="InterPro"/>
</dbReference>
<evidence type="ECO:0000256" key="2">
    <source>
        <dbReference type="ARBA" id="ARBA00022723"/>
    </source>
</evidence>
<feature type="binding site" evidence="7">
    <location>
        <position position="107"/>
    </location>
    <ligand>
        <name>Zn(2+)</name>
        <dbReference type="ChEBI" id="CHEBI:29105"/>
    </ligand>
</feature>
<dbReference type="Proteomes" id="UP001205843">
    <property type="component" value="Unassembled WGS sequence"/>
</dbReference>
<evidence type="ECO:0000256" key="3">
    <source>
        <dbReference type="ARBA" id="ARBA00022741"/>
    </source>
</evidence>
<feature type="binding site" evidence="7">
    <location>
        <position position="129"/>
    </location>
    <ligand>
        <name>Zn(2+)</name>
        <dbReference type="ChEBI" id="CHEBI:29105"/>
    </ligand>
</feature>
<dbReference type="GO" id="GO:0005829">
    <property type="term" value="C:cytosol"/>
    <property type="evidence" value="ECO:0007669"/>
    <property type="project" value="TreeGrafter"/>
</dbReference>
<keyword evidence="5 7" id="KW-0067">ATP-binding</keyword>
<dbReference type="PRINTS" id="PR00987">
    <property type="entry name" value="TRNASYNTHGLU"/>
</dbReference>
<dbReference type="GO" id="GO:0006400">
    <property type="term" value="P:tRNA modification"/>
    <property type="evidence" value="ECO:0007669"/>
    <property type="project" value="InterPro"/>
</dbReference>
<comment type="function">
    <text evidence="7">Catalyzes the tRNA-independent activation of glutamate in presence of ATP and the subsequent transfer of glutamate onto a tRNA(Asp). Glutamate is transferred on the 2-amino-5-(4,5-dihydroxy-2-cyclopenten-1-yl) moiety of the queuosine in the wobble position of the QUC anticodon.</text>
</comment>
<keyword evidence="3 7" id="KW-0547">Nucleotide-binding</keyword>
<dbReference type="GO" id="GO:0005524">
    <property type="term" value="F:ATP binding"/>
    <property type="evidence" value="ECO:0007669"/>
    <property type="project" value="UniProtKB-KW"/>
</dbReference>
<dbReference type="NCBIfam" id="NF004314">
    <property type="entry name" value="PRK05710.1-3"/>
    <property type="match status" value="1"/>
</dbReference>
<dbReference type="Pfam" id="PF00749">
    <property type="entry name" value="tRNA-synt_1c"/>
    <property type="match status" value="1"/>
</dbReference>
<dbReference type="GO" id="GO:0004818">
    <property type="term" value="F:glutamate-tRNA ligase activity"/>
    <property type="evidence" value="ECO:0007669"/>
    <property type="project" value="TreeGrafter"/>
</dbReference>
<evidence type="ECO:0000313" key="11">
    <source>
        <dbReference type="Proteomes" id="UP001205843"/>
    </source>
</evidence>
<protein>
    <recommendedName>
        <fullName evidence="7">Glutamyl-Q tRNA(Asp) synthetase</fullName>
        <shortName evidence="7">Glu-Q-RSs</shortName>
        <ecNumber evidence="7">6.1.1.-</ecNumber>
    </recommendedName>
</protein>
<keyword evidence="11" id="KW-1185">Reference proteome</keyword>
<keyword evidence="4 7" id="KW-0862">Zinc</keyword>